<dbReference type="InterPro" id="IPR008758">
    <property type="entry name" value="Peptidase_S28"/>
</dbReference>
<keyword evidence="2" id="KW-0645">Protease</keyword>
<evidence type="ECO:0000256" key="3">
    <source>
        <dbReference type="ARBA" id="ARBA00022729"/>
    </source>
</evidence>
<keyword evidence="3" id="KW-0732">Signal</keyword>
<keyword evidence="4" id="KW-0378">Hydrolase</keyword>
<dbReference type="GO" id="GO:0070008">
    <property type="term" value="F:serine-type exopeptidase activity"/>
    <property type="evidence" value="ECO:0007669"/>
    <property type="project" value="InterPro"/>
</dbReference>
<dbReference type="SUPFAM" id="SSF53474">
    <property type="entry name" value="alpha/beta-Hydrolases"/>
    <property type="match status" value="1"/>
</dbReference>
<reference evidence="6 7" key="1">
    <citation type="journal article" date="2020" name="Cell">
        <title>Large-Scale Comparative Analyses of Tick Genomes Elucidate Their Genetic Diversity and Vector Capacities.</title>
        <authorList>
            <consortium name="Tick Genome and Microbiome Consortium (TIGMIC)"/>
            <person name="Jia N."/>
            <person name="Wang J."/>
            <person name="Shi W."/>
            <person name="Du L."/>
            <person name="Sun Y."/>
            <person name="Zhan W."/>
            <person name="Jiang J.F."/>
            <person name="Wang Q."/>
            <person name="Zhang B."/>
            <person name="Ji P."/>
            <person name="Bell-Sakyi L."/>
            <person name="Cui X.M."/>
            <person name="Yuan T.T."/>
            <person name="Jiang B.G."/>
            <person name="Yang W.F."/>
            <person name="Lam T.T."/>
            <person name="Chang Q.C."/>
            <person name="Ding S.J."/>
            <person name="Wang X.J."/>
            <person name="Zhu J.G."/>
            <person name="Ruan X.D."/>
            <person name="Zhao L."/>
            <person name="Wei J.T."/>
            <person name="Ye R.Z."/>
            <person name="Que T.C."/>
            <person name="Du C.H."/>
            <person name="Zhou Y.H."/>
            <person name="Cheng J.X."/>
            <person name="Dai P.F."/>
            <person name="Guo W.B."/>
            <person name="Han X.H."/>
            <person name="Huang E.J."/>
            <person name="Li L.F."/>
            <person name="Wei W."/>
            <person name="Gao Y.C."/>
            <person name="Liu J.Z."/>
            <person name="Shao H.Z."/>
            <person name="Wang X."/>
            <person name="Wang C.C."/>
            <person name="Yang T.C."/>
            <person name="Huo Q.B."/>
            <person name="Li W."/>
            <person name="Chen H.Y."/>
            <person name="Chen S.E."/>
            <person name="Zhou L.G."/>
            <person name="Ni X.B."/>
            <person name="Tian J.H."/>
            <person name="Sheng Y."/>
            <person name="Liu T."/>
            <person name="Pan Y.S."/>
            <person name="Xia L.Y."/>
            <person name="Li J."/>
            <person name="Zhao F."/>
            <person name="Cao W.C."/>
        </authorList>
    </citation>
    <scope>NUCLEOTIDE SEQUENCE [LARGE SCALE GENOMIC DNA]</scope>
    <source>
        <strain evidence="6">HaeL-2018</strain>
    </source>
</reference>
<dbReference type="AlphaFoldDB" id="A0A9J6FUQ3"/>
<dbReference type="Pfam" id="PF05577">
    <property type="entry name" value="Peptidase_S28"/>
    <property type="match status" value="1"/>
</dbReference>
<dbReference type="Gene3D" id="3.40.50.1820">
    <property type="entry name" value="alpha/beta hydrolase"/>
    <property type="match status" value="1"/>
</dbReference>
<dbReference type="GO" id="GO:0006508">
    <property type="term" value="P:proteolysis"/>
    <property type="evidence" value="ECO:0007669"/>
    <property type="project" value="UniProtKB-KW"/>
</dbReference>
<evidence type="ECO:0000256" key="5">
    <source>
        <dbReference type="ARBA" id="ARBA00023180"/>
    </source>
</evidence>
<dbReference type="PANTHER" id="PTHR11010">
    <property type="entry name" value="PROTEASE S28 PRO-X CARBOXYPEPTIDASE-RELATED"/>
    <property type="match status" value="1"/>
</dbReference>
<name>A0A9J6FUQ3_HAELO</name>
<evidence type="ECO:0000313" key="6">
    <source>
        <dbReference type="EMBL" id="KAH9366519.1"/>
    </source>
</evidence>
<dbReference type="InterPro" id="IPR029058">
    <property type="entry name" value="AB_hydrolase_fold"/>
</dbReference>
<evidence type="ECO:0000256" key="4">
    <source>
        <dbReference type="ARBA" id="ARBA00022801"/>
    </source>
</evidence>
<gene>
    <name evidence="6" type="ORF">HPB48_010327</name>
</gene>
<dbReference type="PANTHER" id="PTHR11010:SF38">
    <property type="entry name" value="LYSOSOMAL PRO-X CARBOXYPEPTIDASE"/>
    <property type="match status" value="1"/>
</dbReference>
<organism evidence="6 7">
    <name type="scientific">Haemaphysalis longicornis</name>
    <name type="common">Bush tick</name>
    <dbReference type="NCBI Taxonomy" id="44386"/>
    <lineage>
        <taxon>Eukaryota</taxon>
        <taxon>Metazoa</taxon>
        <taxon>Ecdysozoa</taxon>
        <taxon>Arthropoda</taxon>
        <taxon>Chelicerata</taxon>
        <taxon>Arachnida</taxon>
        <taxon>Acari</taxon>
        <taxon>Parasitiformes</taxon>
        <taxon>Ixodida</taxon>
        <taxon>Ixodoidea</taxon>
        <taxon>Ixodidae</taxon>
        <taxon>Haemaphysalinae</taxon>
        <taxon>Haemaphysalis</taxon>
    </lineage>
</organism>
<proteinExistence type="inferred from homology"/>
<evidence type="ECO:0000256" key="1">
    <source>
        <dbReference type="ARBA" id="ARBA00011079"/>
    </source>
</evidence>
<dbReference type="OrthoDB" id="1735038at2759"/>
<evidence type="ECO:0000313" key="7">
    <source>
        <dbReference type="Proteomes" id="UP000821853"/>
    </source>
</evidence>
<evidence type="ECO:0000256" key="2">
    <source>
        <dbReference type="ARBA" id="ARBA00022670"/>
    </source>
</evidence>
<dbReference type="EMBL" id="JABSTR010000004">
    <property type="protein sequence ID" value="KAH9366519.1"/>
    <property type="molecule type" value="Genomic_DNA"/>
</dbReference>
<dbReference type="GO" id="GO:0008239">
    <property type="term" value="F:dipeptidyl-peptidase activity"/>
    <property type="evidence" value="ECO:0007669"/>
    <property type="project" value="TreeGrafter"/>
</dbReference>
<keyword evidence="5" id="KW-0325">Glycoprotein</keyword>
<accession>A0A9J6FUQ3</accession>
<dbReference type="VEuPathDB" id="VectorBase:HLOH_051581"/>
<protein>
    <submittedName>
        <fullName evidence="6">Uncharacterized protein</fullName>
    </submittedName>
</protein>
<comment type="similarity">
    <text evidence="1">Belongs to the peptidase S28 family.</text>
</comment>
<sequence length="78" mass="8479">MLRPTKTAPLFSGASLQSRQKRGYLTTEQALADFARLIEHIKATAPGAEKSTVVTFGGGYGGMLAAWMRLRYPHLVKG</sequence>
<dbReference type="Proteomes" id="UP000821853">
    <property type="component" value="Chromosome 2"/>
</dbReference>
<keyword evidence="7" id="KW-1185">Reference proteome</keyword>
<comment type="caution">
    <text evidence="6">The sequence shown here is derived from an EMBL/GenBank/DDBJ whole genome shotgun (WGS) entry which is preliminary data.</text>
</comment>